<proteinExistence type="predicted"/>
<organism evidence="1 2">
    <name type="scientific">Christensenella minuta</name>
    <dbReference type="NCBI Taxonomy" id="626937"/>
    <lineage>
        <taxon>Bacteria</taxon>
        <taxon>Bacillati</taxon>
        <taxon>Bacillota</taxon>
        <taxon>Clostridia</taxon>
        <taxon>Christensenellales</taxon>
        <taxon>Christensenellaceae</taxon>
        <taxon>Christensenella</taxon>
    </lineage>
</organism>
<name>A0A136Q7R2_9FIRM</name>
<dbReference type="STRING" id="626937.HMPREF3293_00412"/>
<evidence type="ECO:0000313" key="2">
    <source>
        <dbReference type="Proteomes" id="UP000070366"/>
    </source>
</evidence>
<keyword evidence="2" id="KW-1185">Reference proteome</keyword>
<dbReference type="EMBL" id="LSZW01000032">
    <property type="protein sequence ID" value="KXK66721.1"/>
    <property type="molecule type" value="Genomic_DNA"/>
</dbReference>
<accession>A0A136Q7R2</accession>
<sequence length="43" mass="4779">MVCIEPEDIIVDSGKHISISQLPVLTGKEFCIIANHILKRIFG</sequence>
<gene>
    <name evidence="1" type="ORF">HMPREF3293_00412</name>
</gene>
<dbReference type="Proteomes" id="UP000070366">
    <property type="component" value="Unassembled WGS sequence"/>
</dbReference>
<reference evidence="1 2" key="1">
    <citation type="submission" date="2016-02" db="EMBL/GenBank/DDBJ databases">
        <authorList>
            <person name="Wen L."/>
            <person name="He K."/>
            <person name="Yang H."/>
        </authorList>
    </citation>
    <scope>NUCLEOTIDE SEQUENCE [LARGE SCALE GENOMIC DNA]</scope>
    <source>
        <strain evidence="1 2">DSM 22607</strain>
    </source>
</reference>
<evidence type="ECO:0000313" key="1">
    <source>
        <dbReference type="EMBL" id="KXK66721.1"/>
    </source>
</evidence>
<protein>
    <submittedName>
        <fullName evidence="1">Uncharacterized protein</fullName>
    </submittedName>
</protein>
<dbReference type="AlphaFoldDB" id="A0A136Q7R2"/>
<comment type="caution">
    <text evidence="1">The sequence shown here is derived from an EMBL/GenBank/DDBJ whole genome shotgun (WGS) entry which is preliminary data.</text>
</comment>